<dbReference type="RefSeq" id="WP_193919282.1">
    <property type="nucleotide sequence ID" value="NZ_JADEWL010000021.1"/>
</dbReference>
<proteinExistence type="predicted"/>
<reference evidence="1" key="1">
    <citation type="submission" date="2020-10" db="EMBL/GenBank/DDBJ databases">
        <authorList>
            <person name="Castelo-Branco R."/>
            <person name="Eusebio N."/>
            <person name="Adriana R."/>
            <person name="Vieira A."/>
            <person name="Brugerolle De Fraissinette N."/>
            <person name="Rezende De Castro R."/>
            <person name="Schneider M.P."/>
            <person name="Vasconcelos V."/>
            <person name="Leao P.N."/>
        </authorList>
    </citation>
    <scope>NUCLEOTIDE SEQUENCE</scope>
    <source>
        <strain evidence="1">LEGE 06105</strain>
    </source>
</reference>
<sequence>MNKINIPASWTPPKYQLGQRIEQGEIVGIEYHLPGTQRELQNLDSSFYSE</sequence>
<evidence type="ECO:0000313" key="1">
    <source>
        <dbReference type="EMBL" id="MBE9212906.1"/>
    </source>
</evidence>
<accession>A0A8J7FEN9</accession>
<dbReference type="AlphaFoldDB" id="A0A8J7FEN9"/>
<protein>
    <submittedName>
        <fullName evidence="1">Uncharacterized protein</fullName>
    </submittedName>
</protein>
<gene>
    <name evidence="1" type="ORF">IQ247_09410</name>
</gene>
<evidence type="ECO:0000313" key="2">
    <source>
        <dbReference type="Proteomes" id="UP000620559"/>
    </source>
</evidence>
<name>A0A8J7FEN9_9CYAN</name>
<dbReference type="EMBL" id="JADEWL010000021">
    <property type="protein sequence ID" value="MBE9212906.1"/>
    <property type="molecule type" value="Genomic_DNA"/>
</dbReference>
<organism evidence="1 2">
    <name type="scientific">Plectonema cf. radiosum LEGE 06105</name>
    <dbReference type="NCBI Taxonomy" id="945769"/>
    <lineage>
        <taxon>Bacteria</taxon>
        <taxon>Bacillati</taxon>
        <taxon>Cyanobacteriota</taxon>
        <taxon>Cyanophyceae</taxon>
        <taxon>Oscillatoriophycideae</taxon>
        <taxon>Oscillatoriales</taxon>
        <taxon>Microcoleaceae</taxon>
        <taxon>Plectonema</taxon>
    </lineage>
</organism>
<comment type="caution">
    <text evidence="1">The sequence shown here is derived from an EMBL/GenBank/DDBJ whole genome shotgun (WGS) entry which is preliminary data.</text>
</comment>
<dbReference type="Proteomes" id="UP000620559">
    <property type="component" value="Unassembled WGS sequence"/>
</dbReference>
<keyword evidence="2" id="KW-1185">Reference proteome</keyword>